<protein>
    <recommendedName>
        <fullName evidence="3">Glycosyltransferase</fullName>
    </recommendedName>
</protein>
<dbReference type="Proteomes" id="UP000095228">
    <property type="component" value="Chromosome"/>
</dbReference>
<evidence type="ECO:0000313" key="1">
    <source>
        <dbReference type="EMBL" id="AOS45741.1"/>
    </source>
</evidence>
<reference evidence="1 2" key="1">
    <citation type="submission" date="2016-06" db="EMBL/GenBank/DDBJ databases">
        <title>Three novel species with peptidoglycan cell walls form the new genus Lacunisphaera gen. nov. in the family Opitutaceae of the verrucomicrobial subdivision 4.</title>
        <authorList>
            <person name="Rast P."/>
            <person name="Gloeckner I."/>
            <person name="Jogler M."/>
            <person name="Boedeker C."/>
            <person name="Jeske O."/>
            <person name="Wiegand S."/>
            <person name="Reinhardt R."/>
            <person name="Schumann P."/>
            <person name="Rohde M."/>
            <person name="Spring S."/>
            <person name="Gloeckner F.O."/>
            <person name="Jogler C."/>
        </authorList>
    </citation>
    <scope>NUCLEOTIDE SEQUENCE [LARGE SCALE GENOMIC DNA]</scope>
    <source>
        <strain evidence="1 2">IG16b</strain>
    </source>
</reference>
<keyword evidence="2" id="KW-1185">Reference proteome</keyword>
<accession>A0A1D8AXY3</accession>
<gene>
    <name evidence="1" type="ORF">Verru16b_02828</name>
</gene>
<organism evidence="1 2">
    <name type="scientific">Lacunisphaera limnophila</name>
    <dbReference type="NCBI Taxonomy" id="1838286"/>
    <lineage>
        <taxon>Bacteria</taxon>
        <taxon>Pseudomonadati</taxon>
        <taxon>Verrucomicrobiota</taxon>
        <taxon>Opitutia</taxon>
        <taxon>Opitutales</taxon>
        <taxon>Opitutaceae</taxon>
        <taxon>Lacunisphaera</taxon>
    </lineage>
</organism>
<name>A0A1D8AXY3_9BACT</name>
<dbReference type="SUPFAM" id="SSF53756">
    <property type="entry name" value="UDP-Glycosyltransferase/glycogen phosphorylase"/>
    <property type="match status" value="1"/>
</dbReference>
<dbReference type="RefSeq" id="WP_069962856.1">
    <property type="nucleotide sequence ID" value="NZ_CP016094.1"/>
</dbReference>
<dbReference type="AlphaFoldDB" id="A0A1D8AXY3"/>
<dbReference type="PATRIC" id="fig|1838286.3.peg.2843"/>
<evidence type="ECO:0000313" key="2">
    <source>
        <dbReference type="Proteomes" id="UP000095228"/>
    </source>
</evidence>
<dbReference type="KEGG" id="obg:Verru16b_02828"/>
<evidence type="ECO:0008006" key="3">
    <source>
        <dbReference type="Google" id="ProtNLM"/>
    </source>
</evidence>
<dbReference type="Gene3D" id="3.40.50.2000">
    <property type="entry name" value="Glycogen Phosphorylase B"/>
    <property type="match status" value="1"/>
</dbReference>
<dbReference type="EMBL" id="CP016094">
    <property type="protein sequence ID" value="AOS45741.1"/>
    <property type="molecule type" value="Genomic_DNA"/>
</dbReference>
<proteinExistence type="predicted"/>
<sequence>MNPPLSLFYEEPDPDRWLPGDRHPRRWLRRIIRGPRRPGGQERVFLNLCAGLDRLGVTYTVNRYRAARRNPGMPVGIIGKAHVLELQPWRNPILFGASVMSHPLADPGLLARHPNLRRILVPGEWMRRMCVPHWGDRVHVWPVGIDTAAWSPAPGQRDIDVLLYDKVRWEHDRYTQELIDPIRTHLTLRGLRVAVIRYGYYREEDFAALLQRSRSMVFLCEHETQGIAYQQTLACGVPILAWDRGGCWQDPEFYPARVQFSPVSSVPYWDERCGATFATGAEFPVAFDTFWAQLQAGHYQPRDYILANLTLERCARLYLDQWSATFGPIA</sequence>
<dbReference type="OrthoDB" id="7374792at2"/>
<dbReference type="STRING" id="1838286.Verru16b_02828"/>